<proteinExistence type="predicted"/>
<organism evidence="1 2">
    <name type="scientific">Brevibacillus centrosporus</name>
    <dbReference type="NCBI Taxonomy" id="54910"/>
    <lineage>
        <taxon>Bacteria</taxon>
        <taxon>Bacillati</taxon>
        <taxon>Bacillota</taxon>
        <taxon>Bacilli</taxon>
        <taxon>Bacillales</taxon>
        <taxon>Paenibacillaceae</taxon>
        <taxon>Brevibacillus</taxon>
    </lineage>
</organism>
<sequence length="40" mass="4938">MDVLFLSLNKVVTLVRSHFLVQWKEERKWEHILSARREQD</sequence>
<dbReference type="AlphaFoldDB" id="A0A1I4BBY4"/>
<dbReference type="EMBL" id="FORT01000017">
    <property type="protein sequence ID" value="SFK65627.1"/>
    <property type="molecule type" value="Genomic_DNA"/>
</dbReference>
<evidence type="ECO:0000313" key="1">
    <source>
        <dbReference type="EMBL" id="SFK65627.1"/>
    </source>
</evidence>
<evidence type="ECO:0000313" key="2">
    <source>
        <dbReference type="Proteomes" id="UP000198915"/>
    </source>
</evidence>
<protein>
    <submittedName>
        <fullName evidence="1">Uncharacterized protein</fullName>
    </submittedName>
</protein>
<accession>A0A1I4BBY4</accession>
<dbReference type="Proteomes" id="UP000198915">
    <property type="component" value="Unassembled WGS sequence"/>
</dbReference>
<name>A0A1I4BBY4_9BACL</name>
<gene>
    <name evidence="1" type="ORF">SAMN05518846_11734</name>
</gene>
<reference evidence="2" key="1">
    <citation type="submission" date="2016-10" db="EMBL/GenBank/DDBJ databases">
        <authorList>
            <person name="Varghese N."/>
            <person name="Submissions S."/>
        </authorList>
    </citation>
    <scope>NUCLEOTIDE SEQUENCE [LARGE SCALE GENOMIC DNA]</scope>
    <source>
        <strain evidence="2">OK042</strain>
    </source>
</reference>
<keyword evidence="2" id="KW-1185">Reference proteome</keyword>